<sequence length="105" mass="11520">MALTPSVVAREAFRDLGVAHADGEKTLAKSLETLHAADLLLRFRESTGSRLREVPVELGWAGQGLSRYWARQQGLVLGLARDGTVSLGLTRTRSDRVLVVSRELH</sequence>
<proteinExistence type="predicted"/>
<dbReference type="AlphaFoldDB" id="A0A6F8ZHQ7"/>
<evidence type="ECO:0000313" key="2">
    <source>
        <dbReference type="Proteomes" id="UP000503399"/>
    </source>
</evidence>
<reference evidence="1 2" key="1">
    <citation type="submission" date="2020-02" db="EMBL/GenBank/DDBJ databases">
        <authorList>
            <person name="Hogendoorn C."/>
        </authorList>
    </citation>
    <scope>NUCLEOTIDE SEQUENCE [LARGE SCALE GENOMIC DNA]</scope>
    <source>
        <strain evidence="1">R501</strain>
    </source>
</reference>
<dbReference type="KEGG" id="hfv:R50_1485"/>
<accession>A0A6F8ZHQ7</accession>
<protein>
    <submittedName>
        <fullName evidence="1">Uncharacterized protein</fullName>
    </submittedName>
</protein>
<name>A0A6F8ZHQ7_9FIRM</name>
<dbReference type="Proteomes" id="UP000503399">
    <property type="component" value="Chromosome"/>
</dbReference>
<evidence type="ECO:0000313" key="1">
    <source>
        <dbReference type="EMBL" id="CAB1128991.1"/>
    </source>
</evidence>
<gene>
    <name evidence="1" type="ORF">R50_1485</name>
</gene>
<dbReference type="EMBL" id="LR778114">
    <property type="protein sequence ID" value="CAB1128991.1"/>
    <property type="molecule type" value="Genomic_DNA"/>
</dbReference>
<keyword evidence="2" id="KW-1185">Reference proteome</keyword>
<organism evidence="1 2">
    <name type="scientific">Candidatus Hydrogenisulfobacillus filiaventi</name>
    <dbReference type="NCBI Taxonomy" id="2707344"/>
    <lineage>
        <taxon>Bacteria</taxon>
        <taxon>Bacillati</taxon>
        <taxon>Bacillota</taxon>
        <taxon>Clostridia</taxon>
        <taxon>Eubacteriales</taxon>
        <taxon>Clostridiales Family XVII. Incertae Sedis</taxon>
        <taxon>Candidatus Hydrogenisulfobacillus</taxon>
    </lineage>
</organism>